<dbReference type="Proteomes" id="UP000641932">
    <property type="component" value="Unassembled WGS sequence"/>
</dbReference>
<sequence length="944" mass="99288">MTGLLHSWRAAIRIARRDAWRSKGRSLLVLLMIALPIVGVSAADITIRSGQISEAQKLERRLGAADARYESADTGGAPIMQEPKGDYGFSVAERYEEDPRVLSGKHSNVIKALPKGAKWITEGSGRALARTRHGLLDISVRELDAGHPLAAGIFTLLRGDLPARPNEVAATEAFLKSSGLHVGSHTTLRGMGGALLTIVGAVEAPDELEREELLARPGAVLPVLDRAAAKHGESTATTNYLVSVGGRVTWDMAKEANAKGVMVMSKDVVLNPPADQDVPLYTQGDYQRSGDLGTDQTMVVMAATVVGMAMLEICLLAGPAFAVGARRSRRQLGLVGANGGDRRHIRAIVLSGGLVIGTAAAVIGVALGFGLTLALRPILEDYVGARFGAIQLRPLELTGIAAVGLVTGVLAAIVPAFVASRQSVLESLTGRRGVRHSSRVLPLVGLGAVLLGVGIALVGSLSYDNVLGVAAGSGIAELGIVALTPALVGLFGRLGRWMPLSPRLALRDAVRNRGRTAPAVAAVLAAVAGTVGVATYAASADQQHRQEYRRSLPEHRAALSVDADEKGQLGQIRATVAKTLPVAERADVDRIWVGGKDCGPYSGSNGCGSIELVVPERNTCPLEKEDTGAHFTAAQRRGLRKDWRCEQHYENGWGAYMMRSGSDTLVGGPQVLAALGIHDPSAERALRRGETVVFDRKYVKDGRITLKVIDRVVESDQEQKGRPVPVKAHLAQHNAYGLVALMPRTAAAEADFKTAPFGSYYTLSHGVSTEQRQELKGALAKLNVRADPYIERGYQADSSLVLMALSVFAGLVTIGAAGIATGLSQADAEADLNTLAAIGAAPRVRRTLSGFQCGVVAAMGVALGAAAGVVPAIGLRKAQERQAVAQYEEAVRLGRSIGTTSVHMPIVVPWTTLLELLVAVPLGAALLAALFTRSRTAPARRAAQ</sequence>
<comment type="caution">
    <text evidence="9">The sequence shown here is derived from an EMBL/GenBank/DDBJ whole genome shotgun (WGS) entry which is preliminary data.</text>
</comment>
<reference evidence="9" key="1">
    <citation type="journal article" date="2014" name="Int. J. Syst. Evol. Microbiol.">
        <title>Complete genome sequence of Corynebacterium casei LMG S-19264T (=DSM 44701T), isolated from a smear-ripened cheese.</title>
        <authorList>
            <consortium name="US DOE Joint Genome Institute (JGI-PGF)"/>
            <person name="Walter F."/>
            <person name="Albersmeier A."/>
            <person name="Kalinowski J."/>
            <person name="Ruckert C."/>
        </authorList>
    </citation>
    <scope>NUCLEOTIDE SEQUENCE</scope>
    <source>
        <strain evidence="9">CGMCC 4.7201</strain>
    </source>
</reference>
<dbReference type="PANTHER" id="PTHR30572">
    <property type="entry name" value="MEMBRANE COMPONENT OF TRANSPORTER-RELATED"/>
    <property type="match status" value="1"/>
</dbReference>
<evidence type="ECO:0000256" key="6">
    <source>
        <dbReference type="ARBA" id="ARBA00038076"/>
    </source>
</evidence>
<dbReference type="PANTHER" id="PTHR30572:SF4">
    <property type="entry name" value="ABC TRANSPORTER PERMEASE YTRF"/>
    <property type="match status" value="1"/>
</dbReference>
<feature type="transmembrane region" description="Helical" evidence="7">
    <location>
        <begin position="516"/>
        <end position="538"/>
    </location>
</feature>
<accession>A0A918DVX3</accession>
<evidence type="ECO:0000313" key="9">
    <source>
        <dbReference type="EMBL" id="GGO84580.1"/>
    </source>
</evidence>
<dbReference type="GO" id="GO:0005886">
    <property type="term" value="C:plasma membrane"/>
    <property type="evidence" value="ECO:0007669"/>
    <property type="project" value="UniProtKB-SubCell"/>
</dbReference>
<dbReference type="InterPro" id="IPR003838">
    <property type="entry name" value="ABC3_permease_C"/>
</dbReference>
<feature type="transmembrane region" description="Helical" evidence="7">
    <location>
        <begin position="345"/>
        <end position="375"/>
    </location>
</feature>
<keyword evidence="4 7" id="KW-1133">Transmembrane helix</keyword>
<comment type="similarity">
    <text evidence="6">Belongs to the ABC-4 integral membrane protein family.</text>
</comment>
<dbReference type="AlphaFoldDB" id="A0A918DVX3"/>
<evidence type="ECO:0000256" key="5">
    <source>
        <dbReference type="ARBA" id="ARBA00023136"/>
    </source>
</evidence>
<keyword evidence="5 7" id="KW-0472">Membrane</keyword>
<evidence type="ECO:0000313" key="10">
    <source>
        <dbReference type="Proteomes" id="UP000641932"/>
    </source>
</evidence>
<dbReference type="RefSeq" id="WP_229698240.1">
    <property type="nucleotide sequence ID" value="NZ_BMMS01000006.1"/>
</dbReference>
<feature type="transmembrane region" description="Helical" evidence="7">
    <location>
        <begin position="395"/>
        <end position="419"/>
    </location>
</feature>
<dbReference type="EMBL" id="BMMS01000006">
    <property type="protein sequence ID" value="GGO84580.1"/>
    <property type="molecule type" value="Genomic_DNA"/>
</dbReference>
<reference evidence="9" key="2">
    <citation type="submission" date="2020-09" db="EMBL/GenBank/DDBJ databases">
        <authorList>
            <person name="Sun Q."/>
            <person name="Zhou Y."/>
        </authorList>
    </citation>
    <scope>NUCLEOTIDE SEQUENCE</scope>
    <source>
        <strain evidence="9">CGMCC 4.7201</strain>
    </source>
</reference>
<name>A0A918DVX3_9ACTN</name>
<feature type="transmembrane region" description="Helical" evidence="7">
    <location>
        <begin position="298"/>
        <end position="324"/>
    </location>
</feature>
<feature type="transmembrane region" description="Helical" evidence="7">
    <location>
        <begin position="440"/>
        <end position="463"/>
    </location>
</feature>
<evidence type="ECO:0000256" key="3">
    <source>
        <dbReference type="ARBA" id="ARBA00022692"/>
    </source>
</evidence>
<dbReference type="GO" id="GO:0022857">
    <property type="term" value="F:transmembrane transporter activity"/>
    <property type="evidence" value="ECO:0007669"/>
    <property type="project" value="TreeGrafter"/>
</dbReference>
<comment type="subcellular location">
    <subcellularLocation>
        <location evidence="1">Cell membrane</location>
        <topology evidence="1">Multi-pass membrane protein</topology>
    </subcellularLocation>
</comment>
<evidence type="ECO:0000256" key="4">
    <source>
        <dbReference type="ARBA" id="ARBA00022989"/>
    </source>
</evidence>
<feature type="transmembrane region" description="Helical" evidence="7">
    <location>
        <begin position="475"/>
        <end position="495"/>
    </location>
</feature>
<keyword evidence="10" id="KW-1185">Reference proteome</keyword>
<proteinExistence type="inferred from homology"/>
<protein>
    <recommendedName>
        <fullName evidence="8">ABC3 transporter permease C-terminal domain-containing protein</fullName>
    </recommendedName>
</protein>
<evidence type="ECO:0000256" key="1">
    <source>
        <dbReference type="ARBA" id="ARBA00004651"/>
    </source>
</evidence>
<feature type="transmembrane region" description="Helical" evidence="7">
    <location>
        <begin position="853"/>
        <end position="873"/>
    </location>
</feature>
<dbReference type="Pfam" id="PF02687">
    <property type="entry name" value="FtsX"/>
    <property type="match status" value="1"/>
</dbReference>
<evidence type="ECO:0000256" key="7">
    <source>
        <dbReference type="SAM" id="Phobius"/>
    </source>
</evidence>
<keyword evidence="2" id="KW-1003">Cell membrane</keyword>
<feature type="domain" description="ABC3 transporter permease C-terminal" evidence="8">
    <location>
        <begin position="320"/>
        <end position="423"/>
    </location>
</feature>
<keyword evidence="3 7" id="KW-0812">Transmembrane</keyword>
<feature type="transmembrane region" description="Helical" evidence="7">
    <location>
        <begin position="800"/>
        <end position="823"/>
    </location>
</feature>
<evidence type="ECO:0000259" key="8">
    <source>
        <dbReference type="Pfam" id="PF02687"/>
    </source>
</evidence>
<gene>
    <name evidence="9" type="ORF">GCM10012280_16370</name>
</gene>
<dbReference type="InterPro" id="IPR050250">
    <property type="entry name" value="Macrolide_Exporter_MacB"/>
</dbReference>
<feature type="transmembrane region" description="Helical" evidence="7">
    <location>
        <begin position="910"/>
        <end position="931"/>
    </location>
</feature>
<organism evidence="9 10">
    <name type="scientific">Wenjunlia tyrosinilytica</name>
    <dbReference type="NCBI Taxonomy" id="1544741"/>
    <lineage>
        <taxon>Bacteria</taxon>
        <taxon>Bacillati</taxon>
        <taxon>Actinomycetota</taxon>
        <taxon>Actinomycetes</taxon>
        <taxon>Kitasatosporales</taxon>
        <taxon>Streptomycetaceae</taxon>
        <taxon>Wenjunlia</taxon>
    </lineage>
</organism>
<evidence type="ECO:0000256" key="2">
    <source>
        <dbReference type="ARBA" id="ARBA00022475"/>
    </source>
</evidence>